<sequence>MKRARPCDVSKPAMMERRVCGTRTTLLRSVGVNVGAHEIPDFHCLALTETDYVEKQSQEVQATPEITSTGTMTEAQSDRYQKLDKKEQLYLRIGETVANMNLKACETTQISGKVKSSGEDLLRNLVKSMEYIQSSLGDDAKFTPFRSVLESSASLSGVHRSTISRQLVKKLETTRRKLLKEMGQKEKNRRLAGRLSVFEKFQITKKLHEMWKNDENVTLDVIHEWAKANIAFKFERTMFYHILQGMGFTHKKRSQNTILVERPDIVKRRIEYLRKKDHMDRGGVYFAAVDESWNHDGMTPDEAWQHSNATMYERSRMVNLDTPMSGPNKGKHRGKRGIVLAMLTEDGVLEGSEKVIISGTKEEDQKLDYHTEMSSDTYEKYIKEMVPLLKAAADLHGRKAAILCDNAAYHSKTLEKPPTGASVKADIVSFLQKHNVPHHISQTKVELVKIMQGYIKACGGRSMFTVYEIDDWASKQDVEILRLPPYHCFWNPIELLWSQLKQHLRSLGKVSDSLEIVRIRTLEFLKNFPPAEARKLMDHTRRDEQNVREMMIERAAEWHDESFKLSYDVDEAGNLVNVEILEDEEYCDDDFSDYEEGGLEMEDYEEVEEGVTNDSEDDSYDFED</sequence>
<gene>
    <name evidence="2" type="primary">Cnig_chr_IV.g12869</name>
    <name evidence="2" type="ORF">B9Z55_012869</name>
</gene>
<dbReference type="InterPro" id="IPR036397">
    <property type="entry name" value="RNaseH_sf"/>
</dbReference>
<dbReference type="PANTHER" id="PTHR33939">
    <property type="entry name" value="PROTEIN CBG22215"/>
    <property type="match status" value="1"/>
</dbReference>
<proteinExistence type="predicted"/>
<evidence type="ECO:0000313" key="2">
    <source>
        <dbReference type="EMBL" id="PIC32602.1"/>
    </source>
</evidence>
<keyword evidence="3" id="KW-1185">Reference proteome</keyword>
<feature type="region of interest" description="Disordered" evidence="1">
    <location>
        <begin position="591"/>
        <end position="624"/>
    </location>
</feature>
<dbReference type="EMBL" id="PDUG01000004">
    <property type="protein sequence ID" value="PIC32602.1"/>
    <property type="molecule type" value="Genomic_DNA"/>
</dbReference>
<protein>
    <recommendedName>
        <fullName evidence="4">Tc1-like transposase DDE domain-containing protein</fullName>
    </recommendedName>
</protein>
<comment type="caution">
    <text evidence="2">The sequence shown here is derived from an EMBL/GenBank/DDBJ whole genome shotgun (WGS) entry which is preliminary data.</text>
</comment>
<dbReference type="Gene3D" id="3.30.420.10">
    <property type="entry name" value="Ribonuclease H-like superfamily/Ribonuclease H"/>
    <property type="match status" value="1"/>
</dbReference>
<dbReference type="OrthoDB" id="5874348at2759"/>
<name>A0A2G5TZ82_9PELO</name>
<dbReference type="GO" id="GO:0003676">
    <property type="term" value="F:nucleic acid binding"/>
    <property type="evidence" value="ECO:0007669"/>
    <property type="project" value="InterPro"/>
</dbReference>
<dbReference type="PANTHER" id="PTHR33939:SF1">
    <property type="entry name" value="DUF4371 DOMAIN-CONTAINING PROTEIN"/>
    <property type="match status" value="1"/>
</dbReference>
<feature type="region of interest" description="Disordered" evidence="1">
    <location>
        <begin position="59"/>
        <end position="79"/>
    </location>
</feature>
<organism evidence="2 3">
    <name type="scientific">Caenorhabditis nigoni</name>
    <dbReference type="NCBI Taxonomy" id="1611254"/>
    <lineage>
        <taxon>Eukaryota</taxon>
        <taxon>Metazoa</taxon>
        <taxon>Ecdysozoa</taxon>
        <taxon>Nematoda</taxon>
        <taxon>Chromadorea</taxon>
        <taxon>Rhabditida</taxon>
        <taxon>Rhabditina</taxon>
        <taxon>Rhabditomorpha</taxon>
        <taxon>Rhabditoidea</taxon>
        <taxon>Rhabditidae</taxon>
        <taxon>Peloderinae</taxon>
        <taxon>Caenorhabditis</taxon>
    </lineage>
</organism>
<evidence type="ECO:0000313" key="3">
    <source>
        <dbReference type="Proteomes" id="UP000230233"/>
    </source>
</evidence>
<dbReference type="Proteomes" id="UP000230233">
    <property type="component" value="Chromosome IV"/>
</dbReference>
<reference evidence="3" key="1">
    <citation type="submission" date="2017-10" db="EMBL/GenBank/DDBJ databases">
        <title>Rapid genome shrinkage in a self-fertile nematode reveals novel sperm competition proteins.</title>
        <authorList>
            <person name="Yin D."/>
            <person name="Schwarz E.M."/>
            <person name="Thomas C.G."/>
            <person name="Felde R.L."/>
            <person name="Korf I.F."/>
            <person name="Cutter A.D."/>
            <person name="Schartner C.M."/>
            <person name="Ralston E.J."/>
            <person name="Meyer B.J."/>
            <person name="Haag E.S."/>
        </authorList>
    </citation>
    <scope>NUCLEOTIDE SEQUENCE [LARGE SCALE GENOMIC DNA]</scope>
    <source>
        <strain evidence="3">JU1422</strain>
    </source>
</reference>
<feature type="compositionally biased region" description="Polar residues" evidence="1">
    <location>
        <begin position="59"/>
        <end position="75"/>
    </location>
</feature>
<dbReference type="AlphaFoldDB" id="A0A2G5TZ82"/>
<accession>A0A2G5TZ82</accession>
<evidence type="ECO:0000256" key="1">
    <source>
        <dbReference type="SAM" id="MobiDB-lite"/>
    </source>
</evidence>
<evidence type="ECO:0008006" key="4">
    <source>
        <dbReference type="Google" id="ProtNLM"/>
    </source>
</evidence>